<dbReference type="RefSeq" id="WP_264502834.1">
    <property type="nucleotide sequence ID" value="NZ_JAPDDS010000012.1"/>
</dbReference>
<keyword evidence="2" id="KW-1185">Reference proteome</keyword>
<evidence type="ECO:0000313" key="1">
    <source>
        <dbReference type="EMBL" id="MCW1886881.1"/>
    </source>
</evidence>
<evidence type="ECO:0008006" key="3">
    <source>
        <dbReference type="Google" id="ProtNLM"/>
    </source>
</evidence>
<organism evidence="1 2">
    <name type="scientific">Luteolibacter flavescens</name>
    <dbReference type="NCBI Taxonomy" id="1859460"/>
    <lineage>
        <taxon>Bacteria</taxon>
        <taxon>Pseudomonadati</taxon>
        <taxon>Verrucomicrobiota</taxon>
        <taxon>Verrucomicrobiia</taxon>
        <taxon>Verrucomicrobiales</taxon>
        <taxon>Verrucomicrobiaceae</taxon>
        <taxon>Luteolibacter</taxon>
    </lineage>
</organism>
<proteinExistence type="predicted"/>
<gene>
    <name evidence="1" type="ORF">OKA04_19230</name>
</gene>
<comment type="caution">
    <text evidence="1">The sequence shown here is derived from an EMBL/GenBank/DDBJ whole genome shotgun (WGS) entry which is preliminary data.</text>
</comment>
<evidence type="ECO:0000313" key="2">
    <source>
        <dbReference type="Proteomes" id="UP001207930"/>
    </source>
</evidence>
<dbReference type="Proteomes" id="UP001207930">
    <property type="component" value="Unassembled WGS sequence"/>
</dbReference>
<accession>A0ABT3FUI4</accession>
<name>A0ABT3FUI4_9BACT</name>
<reference evidence="1 2" key="1">
    <citation type="submission" date="2022-10" db="EMBL/GenBank/DDBJ databases">
        <title>Luteolibacter flavescens strain MCCC 1K03193, whole genome shotgun sequencing project.</title>
        <authorList>
            <person name="Zhao G."/>
            <person name="Shen L."/>
        </authorList>
    </citation>
    <scope>NUCLEOTIDE SEQUENCE [LARGE SCALE GENOMIC DNA]</scope>
    <source>
        <strain evidence="1 2">MCCC 1K03193</strain>
    </source>
</reference>
<sequence>MEDAVVIDECLPKRLVRLPPGHQVFTVPQLGLAGAKNGKLLQALSGRCRAFITVDSNLSFQQNLPRLPFATLILSAASNRIEDIAPLAPSILTVLGLAVPGSIHHIPSA</sequence>
<protein>
    <recommendedName>
        <fullName evidence="3">DUF5615 domain-containing protein</fullName>
    </recommendedName>
</protein>
<dbReference type="EMBL" id="JAPDDS010000012">
    <property type="protein sequence ID" value="MCW1886881.1"/>
    <property type="molecule type" value="Genomic_DNA"/>
</dbReference>